<reference evidence="2 3" key="1">
    <citation type="submission" date="2014-12" db="EMBL/GenBank/DDBJ databases">
        <title>Genome sequence of Methanobrevibacter arboriphilicus DH1, DSM1125.</title>
        <authorList>
            <person name="Poehlein A."/>
            <person name="Thauer R.K."/>
            <person name="Seedorf H."/>
            <person name="Daniel R."/>
        </authorList>
    </citation>
    <scope>NUCLEOTIDE SEQUENCE [LARGE SCALE GENOMIC DNA]</scope>
    <source>
        <strain evidence="2 3">DH1</strain>
    </source>
</reference>
<feature type="transmembrane region" description="Helical" evidence="1">
    <location>
        <begin position="44"/>
        <end position="61"/>
    </location>
</feature>
<accession>A0A1V6N134</accession>
<sequence length="115" mass="13441">MKEPIILKAKNFDDMEDIAEKFIENGYKIMSADSEHIIAKKRNFGTIYIHLLLLFLILFVVSYNSLVLYILCMVYIGYFIFNLFKNSKIVLITTETVDEKGKPVKFNNIENIDYS</sequence>
<organism evidence="2 3">
    <name type="scientific">Methanobrevibacter arboriphilus JCM 13429 = DSM 1125</name>
    <dbReference type="NCBI Taxonomy" id="1300164"/>
    <lineage>
        <taxon>Archaea</taxon>
        <taxon>Methanobacteriati</taxon>
        <taxon>Methanobacteriota</taxon>
        <taxon>Methanomada group</taxon>
        <taxon>Methanobacteria</taxon>
        <taxon>Methanobacteriales</taxon>
        <taxon>Methanobacteriaceae</taxon>
        <taxon>Methanobrevibacter</taxon>
    </lineage>
</organism>
<evidence type="ECO:0000313" key="3">
    <source>
        <dbReference type="Proteomes" id="UP000191661"/>
    </source>
</evidence>
<dbReference type="AlphaFoldDB" id="A0A1V6N134"/>
<dbReference type="RefSeq" id="WP_080460665.1">
    <property type="nucleotide sequence ID" value="NZ_JXMW01000015.1"/>
</dbReference>
<keyword evidence="1" id="KW-0812">Transmembrane</keyword>
<keyword evidence="3" id="KW-1185">Reference proteome</keyword>
<feature type="transmembrane region" description="Helical" evidence="1">
    <location>
        <begin position="67"/>
        <end position="84"/>
    </location>
</feature>
<dbReference type="Proteomes" id="UP000191661">
    <property type="component" value="Unassembled WGS sequence"/>
</dbReference>
<evidence type="ECO:0000313" key="2">
    <source>
        <dbReference type="EMBL" id="OQD58450.1"/>
    </source>
</evidence>
<comment type="caution">
    <text evidence="2">The sequence shown here is derived from an EMBL/GenBank/DDBJ whole genome shotgun (WGS) entry which is preliminary data.</text>
</comment>
<dbReference type="OrthoDB" id="75835at2157"/>
<protein>
    <submittedName>
        <fullName evidence="2">Uncharacterized protein</fullName>
    </submittedName>
</protein>
<keyword evidence="1" id="KW-0472">Membrane</keyword>
<name>A0A1V6N134_METAZ</name>
<gene>
    <name evidence="2" type="ORF">MBBAR_15c00260</name>
</gene>
<keyword evidence="1" id="KW-1133">Transmembrane helix</keyword>
<dbReference type="EMBL" id="JXMW01000015">
    <property type="protein sequence ID" value="OQD58450.1"/>
    <property type="molecule type" value="Genomic_DNA"/>
</dbReference>
<proteinExistence type="predicted"/>
<evidence type="ECO:0000256" key="1">
    <source>
        <dbReference type="SAM" id="Phobius"/>
    </source>
</evidence>